<name>A0AAX2RHP8_BURCE</name>
<dbReference type="EMBL" id="SNSQ01000035">
    <property type="protein sequence ID" value="TEU41671.1"/>
    <property type="molecule type" value="Genomic_DNA"/>
</dbReference>
<dbReference type="GO" id="GO:0003677">
    <property type="term" value="F:DNA binding"/>
    <property type="evidence" value="ECO:0007669"/>
    <property type="project" value="UniProtKB-KW"/>
</dbReference>
<dbReference type="CDD" id="cd00093">
    <property type="entry name" value="HTH_XRE"/>
    <property type="match status" value="1"/>
</dbReference>
<reference evidence="3 4" key="1">
    <citation type="submission" date="2019-03" db="EMBL/GenBank/DDBJ databases">
        <title>Burkholderia cepacia outbreak.</title>
        <authorList>
            <person name="Farzana R."/>
            <person name="Walsh T.R."/>
        </authorList>
    </citation>
    <scope>NUCLEOTIDE SEQUENCE [LARGE SCALE GENOMIC DNA]</scope>
    <source>
        <strain evidence="4">d13</strain>
    </source>
</reference>
<dbReference type="InterPro" id="IPR001387">
    <property type="entry name" value="Cro/C1-type_HTH"/>
</dbReference>
<dbReference type="Proteomes" id="UP000298234">
    <property type="component" value="Unassembled WGS sequence"/>
</dbReference>
<dbReference type="RefSeq" id="WP_134256884.1">
    <property type="nucleotide sequence ID" value="NZ_SNSG01000032.1"/>
</dbReference>
<evidence type="ECO:0000313" key="3">
    <source>
        <dbReference type="EMBL" id="TEU41671.1"/>
    </source>
</evidence>
<protein>
    <submittedName>
        <fullName evidence="3">XRE family transcriptional regulator</fullName>
    </submittedName>
</protein>
<feature type="domain" description="HTH cro/C1-type" evidence="2">
    <location>
        <begin position="13"/>
        <end position="67"/>
    </location>
</feature>
<evidence type="ECO:0000313" key="4">
    <source>
        <dbReference type="Proteomes" id="UP000298234"/>
    </source>
</evidence>
<dbReference type="PANTHER" id="PTHR46797">
    <property type="entry name" value="HTH-TYPE TRANSCRIPTIONAL REGULATOR"/>
    <property type="match status" value="1"/>
</dbReference>
<keyword evidence="1" id="KW-0238">DNA-binding</keyword>
<dbReference type="AlphaFoldDB" id="A0AAX2RHP8"/>
<proteinExistence type="predicted"/>
<gene>
    <name evidence="3" type="ORF">E3D37_27045</name>
</gene>
<dbReference type="PROSITE" id="PS50943">
    <property type="entry name" value="HTH_CROC1"/>
    <property type="match status" value="1"/>
</dbReference>
<dbReference type="GO" id="GO:0003700">
    <property type="term" value="F:DNA-binding transcription factor activity"/>
    <property type="evidence" value="ECO:0007669"/>
    <property type="project" value="TreeGrafter"/>
</dbReference>
<evidence type="ECO:0000256" key="1">
    <source>
        <dbReference type="ARBA" id="ARBA00023125"/>
    </source>
</evidence>
<accession>A0AAX2RHP8</accession>
<dbReference type="SMART" id="SM00530">
    <property type="entry name" value="HTH_XRE"/>
    <property type="match status" value="1"/>
</dbReference>
<sequence length="78" mass="8417">MNSQANSAFAATLRKLRNERGMSQYTLAKVTDLDRTYISLLERGLRSPSLDTMLALAKGLNVSLVEMAAAVESALLAS</sequence>
<organism evidence="3 4">
    <name type="scientific">Burkholderia cepacia</name>
    <name type="common">Pseudomonas cepacia</name>
    <dbReference type="NCBI Taxonomy" id="292"/>
    <lineage>
        <taxon>Bacteria</taxon>
        <taxon>Pseudomonadati</taxon>
        <taxon>Pseudomonadota</taxon>
        <taxon>Betaproteobacteria</taxon>
        <taxon>Burkholderiales</taxon>
        <taxon>Burkholderiaceae</taxon>
        <taxon>Burkholderia</taxon>
        <taxon>Burkholderia cepacia complex</taxon>
    </lineage>
</organism>
<dbReference type="GO" id="GO:0005829">
    <property type="term" value="C:cytosol"/>
    <property type="evidence" value="ECO:0007669"/>
    <property type="project" value="TreeGrafter"/>
</dbReference>
<dbReference type="PANTHER" id="PTHR46797:SF1">
    <property type="entry name" value="METHYLPHOSPHONATE SYNTHASE"/>
    <property type="match status" value="1"/>
</dbReference>
<dbReference type="InterPro" id="IPR010982">
    <property type="entry name" value="Lambda_DNA-bd_dom_sf"/>
</dbReference>
<dbReference type="InterPro" id="IPR050807">
    <property type="entry name" value="TransReg_Diox_bact_type"/>
</dbReference>
<comment type="caution">
    <text evidence="3">The sequence shown here is derived from an EMBL/GenBank/DDBJ whole genome shotgun (WGS) entry which is preliminary data.</text>
</comment>
<dbReference type="Pfam" id="PF01381">
    <property type="entry name" value="HTH_3"/>
    <property type="match status" value="1"/>
</dbReference>
<evidence type="ECO:0000259" key="2">
    <source>
        <dbReference type="PROSITE" id="PS50943"/>
    </source>
</evidence>
<dbReference type="Gene3D" id="1.10.260.40">
    <property type="entry name" value="lambda repressor-like DNA-binding domains"/>
    <property type="match status" value="1"/>
</dbReference>
<dbReference type="SUPFAM" id="SSF47413">
    <property type="entry name" value="lambda repressor-like DNA-binding domains"/>
    <property type="match status" value="1"/>
</dbReference>